<reference evidence="6 7" key="1">
    <citation type="submission" date="2020-08" db="EMBL/GenBank/DDBJ databases">
        <title>Functional genomics of gut bacteria from endangered species of beetles.</title>
        <authorList>
            <person name="Carlos-Shanley C."/>
        </authorList>
    </citation>
    <scope>NUCLEOTIDE SEQUENCE [LARGE SCALE GENOMIC DNA]</scope>
    <source>
        <strain evidence="6 7">S00239</strain>
    </source>
</reference>
<evidence type="ECO:0000313" key="7">
    <source>
        <dbReference type="Proteomes" id="UP000562027"/>
    </source>
</evidence>
<evidence type="ECO:0000313" key="6">
    <source>
        <dbReference type="EMBL" id="MBB4841669.1"/>
    </source>
</evidence>
<dbReference type="SUPFAM" id="SSF46689">
    <property type="entry name" value="Homeodomain-like"/>
    <property type="match status" value="1"/>
</dbReference>
<sequence>MQAKTERSESTQAAIVETALEMAALDGLESLSIGEVAKRLNLSKSGVFSRIGSREALQRAVLAEFDRRFQEDIMAPALLQPRGLPRLDALIKAWLARATRSGSRGNCLYTAGAFEFDDRDGPLRDLLLDGLTRWRQALKRCLMQAVEAGHLRADRDIDQLAFELDGLFTALVLEARFIRNPETERRGLLAYQRILAPYIF</sequence>
<evidence type="ECO:0000259" key="5">
    <source>
        <dbReference type="PROSITE" id="PS50977"/>
    </source>
</evidence>
<dbReference type="Pfam" id="PF16925">
    <property type="entry name" value="TetR_C_13"/>
    <property type="match status" value="1"/>
</dbReference>
<dbReference type="InterPro" id="IPR011075">
    <property type="entry name" value="TetR_C"/>
</dbReference>
<dbReference type="InterPro" id="IPR009057">
    <property type="entry name" value="Homeodomain-like_sf"/>
</dbReference>
<dbReference type="EMBL" id="JACHLP010000001">
    <property type="protein sequence ID" value="MBB4841669.1"/>
    <property type="molecule type" value="Genomic_DNA"/>
</dbReference>
<protein>
    <submittedName>
        <fullName evidence="6">AcrR family transcriptional regulator</fullName>
    </submittedName>
</protein>
<evidence type="ECO:0000256" key="4">
    <source>
        <dbReference type="PROSITE-ProRule" id="PRU00335"/>
    </source>
</evidence>
<dbReference type="Proteomes" id="UP000562027">
    <property type="component" value="Unassembled WGS sequence"/>
</dbReference>
<organism evidence="6 7">
    <name type="scientific">Roseateles oligotrophus</name>
    <dbReference type="NCBI Taxonomy" id="1769250"/>
    <lineage>
        <taxon>Bacteria</taxon>
        <taxon>Pseudomonadati</taxon>
        <taxon>Pseudomonadota</taxon>
        <taxon>Betaproteobacteria</taxon>
        <taxon>Burkholderiales</taxon>
        <taxon>Sphaerotilaceae</taxon>
        <taxon>Roseateles</taxon>
    </lineage>
</organism>
<comment type="caution">
    <text evidence="6">The sequence shown here is derived from an EMBL/GenBank/DDBJ whole genome shotgun (WGS) entry which is preliminary data.</text>
</comment>
<evidence type="ECO:0000256" key="1">
    <source>
        <dbReference type="ARBA" id="ARBA00023015"/>
    </source>
</evidence>
<feature type="domain" description="HTH tetR-type" evidence="5">
    <location>
        <begin position="9"/>
        <end position="69"/>
    </location>
</feature>
<dbReference type="RefSeq" id="WP_184295096.1">
    <property type="nucleotide sequence ID" value="NZ_JACHLP010000001.1"/>
</dbReference>
<dbReference type="PANTHER" id="PTHR47506">
    <property type="entry name" value="TRANSCRIPTIONAL REGULATORY PROTEIN"/>
    <property type="match status" value="1"/>
</dbReference>
<name>A0A840L669_9BURK</name>
<evidence type="ECO:0000256" key="2">
    <source>
        <dbReference type="ARBA" id="ARBA00023125"/>
    </source>
</evidence>
<dbReference type="InterPro" id="IPR036271">
    <property type="entry name" value="Tet_transcr_reg_TetR-rel_C_sf"/>
</dbReference>
<gene>
    <name evidence="6" type="ORF">HNP55_000164</name>
</gene>
<keyword evidence="1" id="KW-0805">Transcription regulation</keyword>
<dbReference type="SUPFAM" id="SSF48498">
    <property type="entry name" value="Tetracyclin repressor-like, C-terminal domain"/>
    <property type="match status" value="1"/>
</dbReference>
<accession>A0A840L669</accession>
<dbReference type="PANTHER" id="PTHR47506:SF6">
    <property type="entry name" value="HTH-TYPE TRANSCRIPTIONAL REPRESSOR NEMR"/>
    <property type="match status" value="1"/>
</dbReference>
<dbReference type="Pfam" id="PF00440">
    <property type="entry name" value="TetR_N"/>
    <property type="match status" value="1"/>
</dbReference>
<keyword evidence="3" id="KW-0804">Transcription</keyword>
<dbReference type="AlphaFoldDB" id="A0A840L669"/>
<dbReference type="GO" id="GO:0003677">
    <property type="term" value="F:DNA binding"/>
    <property type="evidence" value="ECO:0007669"/>
    <property type="project" value="UniProtKB-UniRule"/>
</dbReference>
<dbReference type="InterPro" id="IPR001647">
    <property type="entry name" value="HTH_TetR"/>
</dbReference>
<proteinExistence type="predicted"/>
<dbReference type="PROSITE" id="PS50977">
    <property type="entry name" value="HTH_TETR_2"/>
    <property type="match status" value="1"/>
</dbReference>
<dbReference type="Gene3D" id="1.10.10.60">
    <property type="entry name" value="Homeodomain-like"/>
    <property type="match status" value="1"/>
</dbReference>
<evidence type="ECO:0000256" key="3">
    <source>
        <dbReference type="ARBA" id="ARBA00023163"/>
    </source>
</evidence>
<keyword evidence="2 4" id="KW-0238">DNA-binding</keyword>
<dbReference type="Gene3D" id="1.10.357.10">
    <property type="entry name" value="Tetracycline Repressor, domain 2"/>
    <property type="match status" value="1"/>
</dbReference>
<keyword evidence="7" id="KW-1185">Reference proteome</keyword>
<feature type="DNA-binding region" description="H-T-H motif" evidence="4">
    <location>
        <begin position="32"/>
        <end position="51"/>
    </location>
</feature>